<dbReference type="Gene3D" id="3.30.450.20">
    <property type="entry name" value="PAS domain"/>
    <property type="match status" value="3"/>
</dbReference>
<dbReference type="InterPro" id="IPR037522">
    <property type="entry name" value="HD_GYP_dom"/>
</dbReference>
<gene>
    <name evidence="5" type="ORF">OW255_16015</name>
</gene>
<dbReference type="NCBIfam" id="TIGR00254">
    <property type="entry name" value="GGDEF"/>
    <property type="match status" value="1"/>
</dbReference>
<reference evidence="5" key="1">
    <citation type="submission" date="2022-11" db="EMBL/GenBank/DDBJ databases">
        <title>Lacrimispora xylanolytica sy1, complete genome.</title>
        <authorList>
            <person name="Choi S."/>
        </authorList>
    </citation>
    <scope>NUCLEOTIDE SEQUENCE</scope>
    <source>
        <strain evidence="5">Sy1</strain>
    </source>
</reference>
<evidence type="ECO:0000259" key="4">
    <source>
        <dbReference type="PROSITE" id="PS51832"/>
    </source>
</evidence>
<dbReference type="Proteomes" id="UP001163115">
    <property type="component" value="Chromosome"/>
</dbReference>
<dbReference type="CDD" id="cd01949">
    <property type="entry name" value="GGDEF"/>
    <property type="match status" value="1"/>
</dbReference>
<dbReference type="SMART" id="SM00091">
    <property type="entry name" value="PAS"/>
    <property type="match status" value="3"/>
</dbReference>
<dbReference type="InterPro" id="IPR035965">
    <property type="entry name" value="PAS-like_dom_sf"/>
</dbReference>
<accession>A0ABY7ABC7</accession>
<dbReference type="Pfam" id="PF13426">
    <property type="entry name" value="PAS_9"/>
    <property type="match status" value="2"/>
</dbReference>
<name>A0ABY7ABC7_9FIRM</name>
<dbReference type="InterPro" id="IPR000160">
    <property type="entry name" value="GGDEF_dom"/>
</dbReference>
<protein>
    <submittedName>
        <fullName evidence="5">PAS domain S-box protein</fullName>
    </submittedName>
</protein>
<dbReference type="Pfam" id="PF08448">
    <property type="entry name" value="PAS_4"/>
    <property type="match status" value="2"/>
</dbReference>
<dbReference type="SUPFAM" id="SSF55785">
    <property type="entry name" value="PYP-like sensor domain (PAS domain)"/>
    <property type="match status" value="3"/>
</dbReference>
<feature type="domain" description="GGDEF" evidence="3">
    <location>
        <begin position="533"/>
        <end position="663"/>
    </location>
</feature>
<evidence type="ECO:0000313" key="6">
    <source>
        <dbReference type="Proteomes" id="UP001163115"/>
    </source>
</evidence>
<dbReference type="Pfam" id="PF13487">
    <property type="entry name" value="HD_5"/>
    <property type="match status" value="1"/>
</dbReference>
<dbReference type="PROSITE" id="PS51832">
    <property type="entry name" value="HD_GYP"/>
    <property type="match status" value="1"/>
</dbReference>
<evidence type="ECO:0000259" key="2">
    <source>
        <dbReference type="PROSITE" id="PS50113"/>
    </source>
</evidence>
<dbReference type="InterPro" id="IPR043128">
    <property type="entry name" value="Rev_trsase/Diguanyl_cyclase"/>
</dbReference>
<dbReference type="InterPro" id="IPR029787">
    <property type="entry name" value="Nucleotide_cyclase"/>
</dbReference>
<dbReference type="SUPFAM" id="SSF109604">
    <property type="entry name" value="HD-domain/PDEase-like"/>
    <property type="match status" value="1"/>
</dbReference>
<evidence type="ECO:0000259" key="3">
    <source>
        <dbReference type="PROSITE" id="PS50887"/>
    </source>
</evidence>
<dbReference type="PROSITE" id="PS50112">
    <property type="entry name" value="PAS"/>
    <property type="match status" value="1"/>
</dbReference>
<feature type="domain" description="HD-GYP" evidence="4">
    <location>
        <begin position="654"/>
        <end position="841"/>
    </location>
</feature>
<dbReference type="SMART" id="SM00471">
    <property type="entry name" value="HDc"/>
    <property type="match status" value="1"/>
</dbReference>
<dbReference type="CDD" id="cd00130">
    <property type="entry name" value="PAS"/>
    <property type="match status" value="2"/>
</dbReference>
<dbReference type="NCBIfam" id="TIGR00229">
    <property type="entry name" value="sensory_box"/>
    <property type="match status" value="3"/>
</dbReference>
<evidence type="ECO:0000313" key="5">
    <source>
        <dbReference type="EMBL" id="WAJ23058.1"/>
    </source>
</evidence>
<dbReference type="InterPro" id="IPR000014">
    <property type="entry name" value="PAS"/>
</dbReference>
<organism evidence="5 6">
    <name type="scientific">Lacrimispora xylanolytica</name>
    <dbReference type="NCBI Taxonomy" id="29375"/>
    <lineage>
        <taxon>Bacteria</taxon>
        <taxon>Bacillati</taxon>
        <taxon>Bacillota</taxon>
        <taxon>Clostridia</taxon>
        <taxon>Lachnospirales</taxon>
        <taxon>Lachnospiraceae</taxon>
        <taxon>Lacrimispora</taxon>
    </lineage>
</organism>
<feature type="domain" description="PAC" evidence="2">
    <location>
        <begin position="452"/>
        <end position="504"/>
    </location>
</feature>
<dbReference type="PROSITE" id="PS50887">
    <property type="entry name" value="GGDEF"/>
    <property type="match status" value="1"/>
</dbReference>
<dbReference type="CDD" id="cd00077">
    <property type="entry name" value="HDc"/>
    <property type="match status" value="1"/>
</dbReference>
<dbReference type="Pfam" id="PF00990">
    <property type="entry name" value="GGDEF"/>
    <property type="match status" value="1"/>
</dbReference>
<feature type="domain" description="PAS" evidence="1">
    <location>
        <begin position="374"/>
        <end position="447"/>
    </location>
</feature>
<dbReference type="PROSITE" id="PS50113">
    <property type="entry name" value="PAC"/>
    <property type="match status" value="1"/>
</dbReference>
<dbReference type="PANTHER" id="PTHR43155">
    <property type="entry name" value="CYCLIC DI-GMP PHOSPHODIESTERASE PA4108-RELATED"/>
    <property type="match status" value="1"/>
</dbReference>
<dbReference type="Gene3D" id="3.30.70.270">
    <property type="match status" value="1"/>
</dbReference>
<keyword evidence="6" id="KW-1185">Reference proteome</keyword>
<dbReference type="RefSeq" id="WP_268114644.1">
    <property type="nucleotide sequence ID" value="NZ_CP113524.1"/>
</dbReference>
<dbReference type="InterPro" id="IPR013656">
    <property type="entry name" value="PAS_4"/>
</dbReference>
<dbReference type="Gene3D" id="1.10.3210.10">
    <property type="entry name" value="Hypothetical protein af1432"/>
    <property type="match status" value="1"/>
</dbReference>
<sequence length="841" mass="96360">MTAEIAGKIFMQIPLGCAFFEMVSENTSHRNEYVLADANEAFLKYLGLDRENAISKNISLLPELTSDAPHWHTFFSQLSQWNHDMPLMVSMESRTFKVTATKLNENSLFTVWDEITDTWQQYENEQKRNESLSRFNDVFFENTQDGLFLVEYVNGTLRYVKNNEAHEQMTGVSSSQLKGKTPVEVLGEVDGGALEQSYLRCIESKRSMMYEESSYVNGSQKNWLVRLTPIEDRDKKTYLFGSRMDITELKDLKKDKERLLKNLNSMFTEHAAVMLITDMETGQILDANPPACLFYGYSKEELLAMNIQDINDMRQEALCRENRYFLYCHRLKSGETKMVDVYSSPITYEGTPQLFSIIFDVSDREKFRDDLYMEKVLLKVTLNSIGDGVVTTNNEGRITYLNQTAQVISGWNQADAYLKPFHEIFDLRNAVNGKHVTNPIQKVLKTGRTVELADDTVLLNKQGNIIPIADSAASIRDDNGIGYGVVMVFRDVSQTLKQQQRILYLSYHDPLTGIHNRRYQEEEILRLDKEAMLPLTVIMGDVNGLKVINDVFGHKTGDLLLKEVAKIMEFTIKKKGIAARWGGDEFLILLPKTGVEGAQEMIRKLEEAFDTNNTLPLQISVSLGFDVRQTMYEPLHISLHKAEEQMYHKKLLAGKSYRNSIINTLLATLYEKSMETEEHALRLETYCIAIADKLGLAPEEKNELSLLAMLHDIGKVGINMEILKKPGPLNEEEWKEMRRHPEIGYRIAQNTPELSTVAEYILSHHERFDGSGYPRGLKGEEIPLLCRILSVADSYDAMTNHRVYRKAMDSQVAMEEIRRCKSTQFDPHIVDIFLGLNQIYK</sequence>
<proteinExistence type="predicted"/>
<evidence type="ECO:0000259" key="1">
    <source>
        <dbReference type="PROSITE" id="PS50112"/>
    </source>
</evidence>
<dbReference type="InterPro" id="IPR000700">
    <property type="entry name" value="PAS-assoc_C"/>
</dbReference>
<dbReference type="SUPFAM" id="SSF55073">
    <property type="entry name" value="Nucleotide cyclase"/>
    <property type="match status" value="1"/>
</dbReference>
<dbReference type="PANTHER" id="PTHR43155:SF2">
    <property type="entry name" value="CYCLIC DI-GMP PHOSPHODIESTERASE PA4108"/>
    <property type="match status" value="1"/>
</dbReference>
<dbReference type="EMBL" id="CP113524">
    <property type="protein sequence ID" value="WAJ23058.1"/>
    <property type="molecule type" value="Genomic_DNA"/>
</dbReference>
<dbReference type="InterPro" id="IPR003607">
    <property type="entry name" value="HD/PDEase_dom"/>
</dbReference>
<dbReference type="SMART" id="SM00267">
    <property type="entry name" value="GGDEF"/>
    <property type="match status" value="1"/>
</dbReference>